<accession>A0A517PEH5</accession>
<evidence type="ECO:0000313" key="4">
    <source>
        <dbReference type="EMBL" id="QDT17784.1"/>
    </source>
</evidence>
<name>A0A517PEH5_9PLAN</name>
<reference evidence="4 5" key="1">
    <citation type="submission" date="2019-02" db="EMBL/GenBank/DDBJ databases">
        <title>Deep-cultivation of Planctomycetes and their phenomic and genomic characterization uncovers novel biology.</title>
        <authorList>
            <person name="Wiegand S."/>
            <person name="Jogler M."/>
            <person name="Boedeker C."/>
            <person name="Pinto D."/>
            <person name="Vollmers J."/>
            <person name="Rivas-Marin E."/>
            <person name="Kohn T."/>
            <person name="Peeters S.H."/>
            <person name="Heuer A."/>
            <person name="Rast P."/>
            <person name="Oberbeckmann S."/>
            <person name="Bunk B."/>
            <person name="Jeske O."/>
            <person name="Meyerdierks A."/>
            <person name="Storesund J.E."/>
            <person name="Kallscheuer N."/>
            <person name="Luecker S."/>
            <person name="Lage O.M."/>
            <person name="Pohl T."/>
            <person name="Merkel B.J."/>
            <person name="Hornburger P."/>
            <person name="Mueller R.-W."/>
            <person name="Bruemmer F."/>
            <person name="Labrenz M."/>
            <person name="Spormann A.M."/>
            <person name="Op den Camp H."/>
            <person name="Overmann J."/>
            <person name="Amann R."/>
            <person name="Jetten M.S.M."/>
            <person name="Mascher T."/>
            <person name="Medema M.H."/>
            <person name="Devos D.P."/>
            <person name="Kaster A.-K."/>
            <person name="Ovreas L."/>
            <person name="Rohde M."/>
            <person name="Galperin M.Y."/>
            <person name="Jogler C."/>
        </authorList>
    </citation>
    <scope>NUCLEOTIDE SEQUENCE [LARGE SCALE GENOMIC DNA]</scope>
    <source>
        <strain evidence="4 5">CA12</strain>
    </source>
</reference>
<dbReference type="EC" id="3.2.-.-" evidence="4"/>
<gene>
    <name evidence="4" type="primary">rihA</name>
    <name evidence="4" type="ORF">CA12_39170</name>
</gene>
<keyword evidence="2 4" id="KW-0326">Glycosidase</keyword>
<dbReference type="RefSeq" id="WP_145360786.1">
    <property type="nucleotide sequence ID" value="NZ_CP036265.1"/>
</dbReference>
<dbReference type="InterPro" id="IPR023186">
    <property type="entry name" value="IUNH"/>
</dbReference>
<feature type="domain" description="Inosine/uridine-preferring nucleoside hydrolase" evidence="3">
    <location>
        <begin position="5"/>
        <end position="306"/>
    </location>
</feature>
<dbReference type="PANTHER" id="PTHR12304">
    <property type="entry name" value="INOSINE-URIDINE PREFERRING NUCLEOSIDE HYDROLASE"/>
    <property type="match status" value="1"/>
</dbReference>
<organism evidence="4 5">
    <name type="scientific">Alienimonas californiensis</name>
    <dbReference type="NCBI Taxonomy" id="2527989"/>
    <lineage>
        <taxon>Bacteria</taxon>
        <taxon>Pseudomonadati</taxon>
        <taxon>Planctomycetota</taxon>
        <taxon>Planctomycetia</taxon>
        <taxon>Planctomycetales</taxon>
        <taxon>Planctomycetaceae</taxon>
        <taxon>Alienimonas</taxon>
    </lineage>
</organism>
<dbReference type="InterPro" id="IPR036452">
    <property type="entry name" value="Ribo_hydro-like"/>
</dbReference>
<dbReference type="GO" id="GO:0008477">
    <property type="term" value="F:purine nucleosidase activity"/>
    <property type="evidence" value="ECO:0007669"/>
    <property type="project" value="TreeGrafter"/>
</dbReference>
<dbReference type="Gene3D" id="3.90.245.10">
    <property type="entry name" value="Ribonucleoside hydrolase-like"/>
    <property type="match status" value="1"/>
</dbReference>
<proteinExistence type="predicted"/>
<evidence type="ECO:0000256" key="1">
    <source>
        <dbReference type="ARBA" id="ARBA00022801"/>
    </source>
</evidence>
<dbReference type="KEGG" id="acaf:CA12_39170"/>
<dbReference type="Pfam" id="PF01156">
    <property type="entry name" value="IU_nuc_hydro"/>
    <property type="match status" value="1"/>
</dbReference>
<evidence type="ECO:0000313" key="5">
    <source>
        <dbReference type="Proteomes" id="UP000318741"/>
    </source>
</evidence>
<dbReference type="InterPro" id="IPR001910">
    <property type="entry name" value="Inosine/uridine_hydrolase_dom"/>
</dbReference>
<dbReference type="AlphaFoldDB" id="A0A517PEH5"/>
<keyword evidence="1 4" id="KW-0378">Hydrolase</keyword>
<sequence length="318" mass="33478">MPRKLIIDADPGIGDALAITLAVLDPEIELLAVTATAGCVDGPTATRNVTALLTLLDPDKRPKVGACETGDAGAGVGFGGEELDWAAVNGPDGLGAWKLPDVELYAPRDSPRLLVELVREHEGEVTLLTLGPLTNVKLAAERWGGFYDALAGLVIAAGTVEGGGDATAAAEFNVAADPLAARSVLTGRAAKTLVPLDVTRQPVLSPPAWEAVKGTLDGGAGELLAQMLPWALRANHQHFGVEGISLQEPTALAAAIRPALFEREEMAVDVETAGDLTRGMTVFDRRGVRRWQTNVEVVREVDAPGVQDWVIDLLTNRR</sequence>
<dbReference type="EMBL" id="CP036265">
    <property type="protein sequence ID" value="QDT17784.1"/>
    <property type="molecule type" value="Genomic_DNA"/>
</dbReference>
<keyword evidence="5" id="KW-1185">Reference proteome</keyword>
<evidence type="ECO:0000256" key="2">
    <source>
        <dbReference type="ARBA" id="ARBA00023295"/>
    </source>
</evidence>
<evidence type="ECO:0000259" key="3">
    <source>
        <dbReference type="Pfam" id="PF01156"/>
    </source>
</evidence>
<dbReference type="GO" id="GO:0006152">
    <property type="term" value="P:purine nucleoside catabolic process"/>
    <property type="evidence" value="ECO:0007669"/>
    <property type="project" value="TreeGrafter"/>
</dbReference>
<dbReference type="OrthoDB" id="9797882at2"/>
<dbReference type="SUPFAM" id="SSF53590">
    <property type="entry name" value="Nucleoside hydrolase"/>
    <property type="match status" value="1"/>
</dbReference>
<dbReference type="Proteomes" id="UP000318741">
    <property type="component" value="Chromosome"/>
</dbReference>
<dbReference type="PANTHER" id="PTHR12304:SF4">
    <property type="entry name" value="URIDINE NUCLEOSIDASE"/>
    <property type="match status" value="1"/>
</dbReference>
<protein>
    <submittedName>
        <fullName evidence="4">Pyrimidine-specific ribonucleoside hydrolase RihA</fullName>
        <ecNumber evidence="4">3.2.-.-</ecNumber>
    </submittedName>
</protein>
<dbReference type="GO" id="GO:0005829">
    <property type="term" value="C:cytosol"/>
    <property type="evidence" value="ECO:0007669"/>
    <property type="project" value="TreeGrafter"/>
</dbReference>